<dbReference type="PANTHER" id="PTHR10655:SF17">
    <property type="entry name" value="LYSOPHOSPHOLIPASE-LIKE PROTEIN 1"/>
    <property type="match status" value="1"/>
</dbReference>
<dbReference type="GO" id="GO:0016787">
    <property type="term" value="F:hydrolase activity"/>
    <property type="evidence" value="ECO:0007669"/>
    <property type="project" value="UniProtKB-KW"/>
</dbReference>
<evidence type="ECO:0000313" key="5">
    <source>
        <dbReference type="Proteomes" id="UP001262582"/>
    </source>
</evidence>
<evidence type="ECO:0000313" key="4">
    <source>
        <dbReference type="EMBL" id="MDT0677510.1"/>
    </source>
</evidence>
<accession>A0ABU3D818</accession>
<dbReference type="Gene3D" id="3.40.50.1820">
    <property type="entry name" value="alpha/beta hydrolase"/>
    <property type="match status" value="1"/>
</dbReference>
<organism evidence="4 5">
    <name type="scientific">Autumnicola musiva</name>
    <dbReference type="NCBI Taxonomy" id="3075589"/>
    <lineage>
        <taxon>Bacteria</taxon>
        <taxon>Pseudomonadati</taxon>
        <taxon>Bacteroidota</taxon>
        <taxon>Flavobacteriia</taxon>
        <taxon>Flavobacteriales</taxon>
        <taxon>Flavobacteriaceae</taxon>
        <taxon>Autumnicola</taxon>
    </lineage>
</organism>
<reference evidence="4 5" key="1">
    <citation type="submission" date="2023-09" db="EMBL/GenBank/DDBJ databases">
        <authorList>
            <person name="Rey-Velasco X."/>
        </authorList>
    </citation>
    <scope>NUCLEOTIDE SEQUENCE [LARGE SCALE GENOMIC DNA]</scope>
    <source>
        <strain evidence="4 5">F117</strain>
    </source>
</reference>
<gene>
    <name evidence="4" type="ORF">RM539_13060</name>
</gene>
<protein>
    <submittedName>
        <fullName evidence="4">Dienelactone hydrolase family protein</fullName>
    </submittedName>
</protein>
<dbReference type="InterPro" id="IPR003140">
    <property type="entry name" value="PLipase/COase/thioEstase"/>
</dbReference>
<dbReference type="PANTHER" id="PTHR10655">
    <property type="entry name" value="LYSOPHOSPHOLIPASE-RELATED"/>
    <property type="match status" value="1"/>
</dbReference>
<comment type="caution">
    <text evidence="4">The sequence shown here is derived from an EMBL/GenBank/DDBJ whole genome shotgun (WGS) entry which is preliminary data.</text>
</comment>
<keyword evidence="2 4" id="KW-0378">Hydrolase</keyword>
<comment type="similarity">
    <text evidence="1">Belongs to the AB hydrolase superfamily. AB hydrolase 2 family.</text>
</comment>
<dbReference type="SUPFAM" id="SSF53474">
    <property type="entry name" value="alpha/beta-Hydrolases"/>
    <property type="match status" value="1"/>
</dbReference>
<feature type="domain" description="Phospholipase/carboxylesterase/thioesterase" evidence="3">
    <location>
        <begin position="12"/>
        <end position="201"/>
    </location>
</feature>
<name>A0ABU3D818_9FLAO</name>
<dbReference type="Proteomes" id="UP001262582">
    <property type="component" value="Unassembled WGS sequence"/>
</dbReference>
<dbReference type="RefSeq" id="WP_311503854.1">
    <property type="nucleotide sequence ID" value="NZ_JAVRHK010000009.1"/>
</dbReference>
<evidence type="ECO:0000256" key="2">
    <source>
        <dbReference type="ARBA" id="ARBA00022801"/>
    </source>
</evidence>
<dbReference type="Pfam" id="PF02230">
    <property type="entry name" value="Abhydrolase_2"/>
    <property type="match status" value="1"/>
</dbReference>
<sequence length="204" mass="22695">MHEYQIVEKGTPVKEAEKAIILLHGRGATAEDILQLASHFPTDNTYLLAPQATNRTWYPTSFMAPEDENEPWLSSAVAMVKRAIDETARHIPLNKIYLMGFSQGACLSLEVATRFANEYGGIAAFTGGLIGETLKTNRYQGDFRGTKIFIGTGDKDMHVPLSRVKESVDILENSGALVHLEVYKNRPHTITSDEIEKVSQLLFK</sequence>
<proteinExistence type="inferred from homology"/>
<keyword evidence="5" id="KW-1185">Reference proteome</keyword>
<dbReference type="InterPro" id="IPR050565">
    <property type="entry name" value="LYPA1-2/EST-like"/>
</dbReference>
<evidence type="ECO:0000256" key="1">
    <source>
        <dbReference type="ARBA" id="ARBA00006499"/>
    </source>
</evidence>
<dbReference type="InterPro" id="IPR029058">
    <property type="entry name" value="AB_hydrolase_fold"/>
</dbReference>
<evidence type="ECO:0000259" key="3">
    <source>
        <dbReference type="Pfam" id="PF02230"/>
    </source>
</evidence>
<dbReference type="EMBL" id="JAVRHK010000009">
    <property type="protein sequence ID" value="MDT0677510.1"/>
    <property type="molecule type" value="Genomic_DNA"/>
</dbReference>